<dbReference type="GO" id="GO:0006508">
    <property type="term" value="P:proteolysis"/>
    <property type="evidence" value="ECO:0007669"/>
    <property type="project" value="UniProtKB-KW"/>
</dbReference>
<dbReference type="GO" id="GO:0004252">
    <property type="term" value="F:serine-type endopeptidase activity"/>
    <property type="evidence" value="ECO:0007669"/>
    <property type="project" value="UniProtKB-UniRule"/>
</dbReference>
<reference evidence="5 6" key="1">
    <citation type="submission" date="2016-10" db="EMBL/GenBank/DDBJ databases">
        <authorList>
            <person name="de Groot N.N."/>
        </authorList>
    </citation>
    <scope>NUCLEOTIDE SEQUENCE [LARGE SCALE GENOMIC DNA]</scope>
    <source>
        <strain evidence="5 6">CGMCC 4.3491</strain>
    </source>
</reference>
<evidence type="ECO:0000256" key="2">
    <source>
        <dbReference type="SAM" id="Phobius"/>
    </source>
</evidence>
<dbReference type="RefSeq" id="WP_245741722.1">
    <property type="nucleotide sequence ID" value="NZ_FNPZ01000007.1"/>
</dbReference>
<dbReference type="InterPro" id="IPR014721">
    <property type="entry name" value="Ribsml_uS5_D2-typ_fold_subgr"/>
</dbReference>
<dbReference type="InterPro" id="IPR001478">
    <property type="entry name" value="PDZ"/>
</dbReference>
<dbReference type="Pfam" id="PF00595">
    <property type="entry name" value="PDZ"/>
    <property type="match status" value="1"/>
</dbReference>
<dbReference type="STRING" id="381665.SAMN05216554_4418"/>
<dbReference type="PROSITE" id="PS51786">
    <property type="entry name" value="LON_PROTEOLYTIC"/>
    <property type="match status" value="1"/>
</dbReference>
<dbReference type="PANTHER" id="PTHR10046">
    <property type="entry name" value="ATP DEPENDENT LON PROTEASE FAMILY MEMBER"/>
    <property type="match status" value="1"/>
</dbReference>
<gene>
    <name evidence="5" type="ORF">SAMN05216554_4418</name>
</gene>
<dbReference type="GO" id="GO:0005524">
    <property type="term" value="F:ATP binding"/>
    <property type="evidence" value="ECO:0007669"/>
    <property type="project" value="InterPro"/>
</dbReference>
<keyword evidence="1" id="KW-0645">Protease</keyword>
<dbReference type="EC" id="3.4.21.53" evidence="1"/>
<evidence type="ECO:0000259" key="4">
    <source>
        <dbReference type="PROSITE" id="PS51786"/>
    </source>
</evidence>
<keyword evidence="2" id="KW-0812">Transmembrane</keyword>
<accession>A0A1H3TTH6</accession>
<evidence type="ECO:0000313" key="6">
    <source>
        <dbReference type="Proteomes" id="UP000198891"/>
    </source>
</evidence>
<keyword evidence="2" id="KW-1133">Transmembrane helix</keyword>
<keyword evidence="6" id="KW-1185">Reference proteome</keyword>
<dbReference type="PROSITE" id="PS50106">
    <property type="entry name" value="PDZ"/>
    <property type="match status" value="1"/>
</dbReference>
<dbReference type="SUPFAM" id="SSF50156">
    <property type="entry name" value="PDZ domain-like"/>
    <property type="match status" value="1"/>
</dbReference>
<keyword evidence="1" id="KW-0378">Hydrolase</keyword>
<feature type="transmembrane region" description="Helical" evidence="2">
    <location>
        <begin position="20"/>
        <end position="42"/>
    </location>
</feature>
<evidence type="ECO:0000313" key="5">
    <source>
        <dbReference type="EMBL" id="SDZ52629.1"/>
    </source>
</evidence>
<dbReference type="GO" id="GO:0030163">
    <property type="term" value="P:protein catabolic process"/>
    <property type="evidence" value="ECO:0007669"/>
    <property type="project" value="InterPro"/>
</dbReference>
<dbReference type="InterPro" id="IPR027065">
    <property type="entry name" value="Lon_Prtase"/>
</dbReference>
<dbReference type="EMBL" id="FNPZ01000007">
    <property type="protein sequence ID" value="SDZ52629.1"/>
    <property type="molecule type" value="Genomic_DNA"/>
</dbReference>
<feature type="active site" evidence="1">
    <location>
        <position position="259"/>
    </location>
</feature>
<organism evidence="5 6">
    <name type="scientific">Herbiconiux ginsengi</name>
    <dbReference type="NCBI Taxonomy" id="381665"/>
    <lineage>
        <taxon>Bacteria</taxon>
        <taxon>Bacillati</taxon>
        <taxon>Actinomycetota</taxon>
        <taxon>Actinomycetes</taxon>
        <taxon>Micrococcales</taxon>
        <taxon>Microbacteriaceae</taxon>
        <taxon>Herbiconiux</taxon>
    </lineage>
</organism>
<dbReference type="Gene3D" id="3.30.230.10">
    <property type="match status" value="1"/>
</dbReference>
<feature type="active site" evidence="1">
    <location>
        <position position="304"/>
    </location>
</feature>
<keyword evidence="2" id="KW-0472">Membrane</keyword>
<name>A0A1H3TTH6_9MICO</name>
<dbReference type="InterPro" id="IPR008269">
    <property type="entry name" value="Lon_proteolytic"/>
</dbReference>
<dbReference type="Proteomes" id="UP000198891">
    <property type="component" value="Unassembled WGS sequence"/>
</dbReference>
<proteinExistence type="inferred from homology"/>
<feature type="domain" description="Lon proteolytic" evidence="4">
    <location>
        <begin position="254"/>
        <end position="352"/>
    </location>
</feature>
<dbReference type="SUPFAM" id="SSF54211">
    <property type="entry name" value="Ribosomal protein S5 domain 2-like"/>
    <property type="match status" value="1"/>
</dbReference>
<sequence length="374" mass="38641">MSLFENEERPRASRRARRGWTILVVALILGLLMSFLPAPYVIEQPGPVYNTLGTQEQGGKDVPLISIDGAQTYPTAGTLDMLTVSVRGTRESRPSWAELLSSWFDSSHAVVPIDAIYPPEVTTEQRDEQNAALMVDSQQEAIAAALTDLGIDYTTNVAVGAVDPSGAAADALVAGDVILSVNGATATDVDALRAALATNGTDAPASIVVRHADGTEETVSITPTVSEQTDAPALGISATYDYDFPFDVEIQLNDVGGPSAGMMFALGIIDMLTPGELNGGQNVAGTGTIDAAGDVGPIGGIRQKLYGARDAGATWFLAPATNCDEVVGHVPDGLTVFAVSTLSDSMTALKTIADGGDTSALPSCDAVMASQPAS</sequence>
<evidence type="ECO:0000259" key="3">
    <source>
        <dbReference type="PROSITE" id="PS50106"/>
    </source>
</evidence>
<comment type="similarity">
    <text evidence="1">Belongs to the peptidase S16 family.</text>
</comment>
<dbReference type="AlphaFoldDB" id="A0A1H3TTH6"/>
<comment type="catalytic activity">
    <reaction evidence="1">
        <text>Hydrolysis of proteins in presence of ATP.</text>
        <dbReference type="EC" id="3.4.21.53"/>
    </reaction>
</comment>
<dbReference type="InterPro" id="IPR036034">
    <property type="entry name" value="PDZ_sf"/>
</dbReference>
<dbReference type="GO" id="GO:0004176">
    <property type="term" value="F:ATP-dependent peptidase activity"/>
    <property type="evidence" value="ECO:0007669"/>
    <property type="project" value="UniProtKB-UniRule"/>
</dbReference>
<evidence type="ECO:0000256" key="1">
    <source>
        <dbReference type="PROSITE-ProRule" id="PRU01122"/>
    </source>
</evidence>
<protein>
    <recommendedName>
        <fullName evidence="1">endopeptidase La</fullName>
        <ecNumber evidence="1">3.4.21.53</ecNumber>
    </recommendedName>
</protein>
<feature type="domain" description="PDZ" evidence="3">
    <location>
        <begin position="134"/>
        <end position="213"/>
    </location>
</feature>
<dbReference type="InterPro" id="IPR020568">
    <property type="entry name" value="Ribosomal_Su5_D2-typ_SF"/>
</dbReference>
<dbReference type="Pfam" id="PF05362">
    <property type="entry name" value="Lon_C"/>
    <property type="match status" value="1"/>
</dbReference>
<keyword evidence="1" id="KW-0720">Serine protease</keyword>